<dbReference type="PANTHER" id="PTHR42986:SF1">
    <property type="entry name" value="BENZALDEHYDE DEHYDROGENASE YFMT"/>
    <property type="match status" value="1"/>
</dbReference>
<dbReference type="InterPro" id="IPR016162">
    <property type="entry name" value="Ald_DH_N"/>
</dbReference>
<name>A0A1I2WRL3_9EURY</name>
<keyword evidence="3 6" id="KW-0560">Oxidoreductase</keyword>
<keyword evidence="4" id="KW-0520">NAD</keyword>
<evidence type="ECO:0000256" key="1">
    <source>
        <dbReference type="ARBA" id="ARBA00009986"/>
    </source>
</evidence>
<dbReference type="InterPro" id="IPR015590">
    <property type="entry name" value="Aldehyde_DH_dom"/>
</dbReference>
<sequence>MVDISTEADWNSLYVDGEWTDSAGEETIADRDPSTRETFAHVPAGVEADVDAAYESAAEAQREWANAPPARRQRVVQEALRVLQENSDDVIELLAYEAGGTRIMGETSVQIASDHLGEAATLPARMKGEHAQSNVPGKENVVKRLPKGVVTCISPWNFPLNLSMRAVAPAIATGNAVVLKPATNTPIVGGLLLAKLFEEAGLPEGVLNVVTGRGSEIGDAVAGHPESDMVAFTGSTPVGRQVAATAAENLAVQAMELGGNNPHVVTADADLDRAIDGAVFGSFVHQGQVCISINRHVVHEDVYDEYVERLTDRAEELPVGSAHDEDAVIGPIISESQRDEMLGYVEETVEAGATLETGGEVAELDGVHESQSDSLASQKSTTSGDVEDSLVVEPTVLSDVTNDMPAARNEHFGPIAPVIPFSDVEEAIEIANDTEYGLSGSVHSGDFETAMDIADRMQTGHVHINDQPINDEAHIPFSGTAASGMGGYNSETMLREVTETKWISHQREARDYPF</sequence>
<dbReference type="Pfam" id="PF00171">
    <property type="entry name" value="Aldedh"/>
    <property type="match status" value="1"/>
</dbReference>
<evidence type="ECO:0000313" key="10">
    <source>
        <dbReference type="Proteomes" id="UP000198876"/>
    </source>
</evidence>
<evidence type="ECO:0000256" key="2">
    <source>
        <dbReference type="ARBA" id="ARBA00011881"/>
    </source>
</evidence>
<reference evidence="10" key="1">
    <citation type="submission" date="2016-10" db="EMBL/GenBank/DDBJ databases">
        <authorList>
            <person name="Varghese N."/>
            <person name="Submissions S."/>
        </authorList>
    </citation>
    <scope>NUCLEOTIDE SEQUENCE [LARGE SCALE GENOMIC DNA]</scope>
    <source>
        <strain evidence="10">CGMCC 1.7739</strain>
    </source>
</reference>
<dbReference type="FunFam" id="3.40.605.10:FF:000007">
    <property type="entry name" value="NAD/NADP-dependent betaine aldehyde dehydrogenase"/>
    <property type="match status" value="1"/>
</dbReference>
<dbReference type="InterPro" id="IPR016161">
    <property type="entry name" value="Ald_DH/histidinol_DH"/>
</dbReference>
<evidence type="ECO:0000256" key="4">
    <source>
        <dbReference type="ARBA" id="ARBA00023027"/>
    </source>
</evidence>
<proteinExistence type="inferred from homology"/>
<protein>
    <submittedName>
        <fullName evidence="9">Aldehyde dehydrogenase (NAD+)</fullName>
    </submittedName>
</protein>
<dbReference type="InterPro" id="IPR029510">
    <property type="entry name" value="Ald_DH_CS_GLU"/>
</dbReference>
<feature type="compositionally biased region" description="Polar residues" evidence="7">
    <location>
        <begin position="372"/>
        <end position="384"/>
    </location>
</feature>
<dbReference type="InterPro" id="IPR016163">
    <property type="entry name" value="Ald_DH_C"/>
</dbReference>
<feature type="active site" evidence="5">
    <location>
        <position position="256"/>
    </location>
</feature>
<comment type="similarity">
    <text evidence="1 6">Belongs to the aldehyde dehydrogenase family.</text>
</comment>
<feature type="region of interest" description="Disordered" evidence="7">
    <location>
        <begin position="367"/>
        <end position="387"/>
    </location>
</feature>
<accession>A0A1I2WRL3</accession>
<dbReference type="GO" id="GO:0016620">
    <property type="term" value="F:oxidoreductase activity, acting on the aldehyde or oxo group of donors, NAD or NADP as acceptor"/>
    <property type="evidence" value="ECO:0007669"/>
    <property type="project" value="InterPro"/>
</dbReference>
<dbReference type="Gene3D" id="3.40.309.10">
    <property type="entry name" value="Aldehyde Dehydrogenase, Chain A, domain 2"/>
    <property type="match status" value="1"/>
</dbReference>
<dbReference type="EMBL" id="FOOQ01000009">
    <property type="protein sequence ID" value="SFH03973.1"/>
    <property type="molecule type" value="Genomic_DNA"/>
</dbReference>
<evidence type="ECO:0000256" key="5">
    <source>
        <dbReference type="PROSITE-ProRule" id="PRU10007"/>
    </source>
</evidence>
<keyword evidence="10" id="KW-1185">Reference proteome</keyword>
<dbReference type="PANTHER" id="PTHR42986">
    <property type="entry name" value="BENZALDEHYDE DEHYDROGENASE YFMT"/>
    <property type="match status" value="1"/>
</dbReference>
<dbReference type="OrthoDB" id="6342at2157"/>
<evidence type="ECO:0000256" key="6">
    <source>
        <dbReference type="RuleBase" id="RU003345"/>
    </source>
</evidence>
<dbReference type="STRING" id="553467.SAMN04488063_3665"/>
<evidence type="ECO:0000259" key="8">
    <source>
        <dbReference type="Pfam" id="PF00171"/>
    </source>
</evidence>
<dbReference type="FunFam" id="3.40.309.10:FF:000009">
    <property type="entry name" value="Aldehyde dehydrogenase A"/>
    <property type="match status" value="1"/>
</dbReference>
<dbReference type="SUPFAM" id="SSF53720">
    <property type="entry name" value="ALDH-like"/>
    <property type="match status" value="1"/>
</dbReference>
<dbReference type="Gene3D" id="3.40.605.10">
    <property type="entry name" value="Aldehyde Dehydrogenase, Chain A, domain 1"/>
    <property type="match status" value="1"/>
</dbReference>
<feature type="domain" description="Aldehyde dehydrogenase" evidence="8">
    <location>
        <begin position="19"/>
        <end position="503"/>
    </location>
</feature>
<evidence type="ECO:0000256" key="3">
    <source>
        <dbReference type="ARBA" id="ARBA00023002"/>
    </source>
</evidence>
<dbReference type="RefSeq" id="WP_092894007.1">
    <property type="nucleotide sequence ID" value="NZ_FOOQ01000009.1"/>
</dbReference>
<organism evidence="9 10">
    <name type="scientific">Halopelagius inordinatus</name>
    <dbReference type="NCBI Taxonomy" id="553467"/>
    <lineage>
        <taxon>Archaea</taxon>
        <taxon>Methanobacteriati</taxon>
        <taxon>Methanobacteriota</taxon>
        <taxon>Stenosarchaea group</taxon>
        <taxon>Halobacteria</taxon>
        <taxon>Halobacteriales</taxon>
        <taxon>Haloferacaceae</taxon>
    </lineage>
</organism>
<dbReference type="AlphaFoldDB" id="A0A1I2WRL3"/>
<evidence type="ECO:0000256" key="7">
    <source>
        <dbReference type="SAM" id="MobiDB-lite"/>
    </source>
</evidence>
<comment type="subunit">
    <text evidence="2">Homotetramer.</text>
</comment>
<evidence type="ECO:0000313" key="9">
    <source>
        <dbReference type="EMBL" id="SFH03973.1"/>
    </source>
</evidence>
<gene>
    <name evidence="9" type="ORF">SAMN04488063_3665</name>
</gene>
<dbReference type="PROSITE" id="PS00687">
    <property type="entry name" value="ALDEHYDE_DEHYDR_GLU"/>
    <property type="match status" value="1"/>
</dbReference>
<dbReference type="Proteomes" id="UP000198876">
    <property type="component" value="Unassembled WGS sequence"/>
</dbReference>